<dbReference type="CDD" id="cd02020">
    <property type="entry name" value="CMPK"/>
    <property type="match status" value="1"/>
</dbReference>
<dbReference type="NCBIfam" id="NF007071">
    <property type="entry name" value="PRK09518.1"/>
    <property type="match status" value="1"/>
</dbReference>
<evidence type="ECO:0000256" key="6">
    <source>
        <dbReference type="ARBA" id="ARBA00022741"/>
    </source>
</evidence>
<dbReference type="InterPro" id="IPR003136">
    <property type="entry name" value="Cytidylate_kin"/>
</dbReference>
<feature type="binding site" evidence="12">
    <location>
        <begin position="505"/>
        <end position="509"/>
    </location>
    <ligand>
        <name>GTP</name>
        <dbReference type="ChEBI" id="CHEBI:37565"/>
        <label>2</label>
    </ligand>
</feature>
<comment type="caution">
    <text evidence="16">The sequence shown here is derived from an EMBL/GenBank/DDBJ whole genome shotgun (WGS) entry which is preliminary data.</text>
</comment>
<evidence type="ECO:0000256" key="4">
    <source>
        <dbReference type="ARBA" id="ARBA00022679"/>
    </source>
</evidence>
<dbReference type="FunFam" id="3.30.300.20:FF:000004">
    <property type="entry name" value="GTPase Der"/>
    <property type="match status" value="1"/>
</dbReference>
<keyword evidence="8 13" id="KW-0067">ATP-binding</keyword>
<dbReference type="CDD" id="cd01894">
    <property type="entry name" value="EngA1"/>
    <property type="match status" value="1"/>
</dbReference>
<feature type="binding site" evidence="12">
    <location>
        <begin position="458"/>
        <end position="465"/>
    </location>
    <ligand>
        <name>GTP</name>
        <dbReference type="ChEBI" id="CHEBI:37565"/>
        <label>2</label>
    </ligand>
</feature>
<gene>
    <name evidence="12" type="primary">der</name>
    <name evidence="13" type="synonym">cmk</name>
    <name evidence="16" type="ORF">BCHO_1201</name>
</gene>
<dbReference type="CDD" id="cd01895">
    <property type="entry name" value="EngA2"/>
    <property type="match status" value="1"/>
</dbReference>
<dbReference type="NCBIfam" id="NF002828">
    <property type="entry name" value="PRK03003.1"/>
    <property type="match status" value="1"/>
</dbReference>
<dbReference type="GO" id="GO:0005525">
    <property type="term" value="F:GTP binding"/>
    <property type="evidence" value="ECO:0007669"/>
    <property type="project" value="UniProtKB-UniRule"/>
</dbReference>
<evidence type="ECO:0000256" key="9">
    <source>
        <dbReference type="ARBA" id="ARBA00023134"/>
    </source>
</evidence>
<evidence type="ECO:0000256" key="11">
    <source>
        <dbReference type="ARBA" id="ARBA00048478"/>
    </source>
</evidence>
<dbReference type="Proteomes" id="UP000028995">
    <property type="component" value="Unassembled WGS sequence"/>
</dbReference>
<dbReference type="STRING" id="35760.BCHO_1201"/>
<evidence type="ECO:0000256" key="1">
    <source>
        <dbReference type="ARBA" id="ARBA00008279"/>
    </source>
</evidence>
<sequence>MITVAIDGPAGVGKSSTSKALAKYYGFAYLDTGAMYRAAAWWVLEQGIDLDAEHLDEREVTETVAALFTEDHFDISVNPDTPNDARVFCDGRNISEQIRSSEISAHVSRVSSIIPVRHILVAAQRAYIAAEGVEDGFSQGRGIVAEGRDITDVVAPHAEVRVLLTAREAVRQARRAHQAADGDAGAENVAARDAADSKVTNFTVAEDGVTTIDNSDLDFEQTLDLLIGLVDDAIEEQEYAEYASNLEGYELDEGDEALIDGSAFTSGEHTAKRKEVGVLAVIGRPNVGKSTLVNRILGRRAAVVEDTPGVTRDRVSYDAEWAGTDFKLVDTGGWEADVEGIDSAIASQAQIAVELADAVIFVVDGQTGLTQTDERIVRMLRSAGKPVVVAVNKVDDQAGEYMAAEFWKLGLGEPYPISAMHGRGVGDLLDAALEALRGAERTSGFLTPTHLRRVALVGKPNVGKSSLLNQLAHEERSVVNDLAGTTRDPVDEIVTIDGEDYLFIDTAGIKRRQHKLSGAEYYSSLRTQAAIERAELALVLFDASVPISDQDLKVMSSAVDAGRAIVLVFNKWDLMDEFDRQRMERLWKTEFDRVTWAQRVNLSAKTGWHTNRLSRAMTQALESWDKRIPTGKLNAFLGKVQAAHPHPLRGGKQPRILFATQASSRPPRFVIFATGFLEHGYRRFLERQLREEFGFEGSPIQISVNIREKKRRK</sequence>
<dbReference type="NCBIfam" id="TIGR00231">
    <property type="entry name" value="small_GTP"/>
    <property type="match status" value="2"/>
</dbReference>
<keyword evidence="17" id="KW-1185">Reference proteome</keyword>
<feature type="binding site" evidence="12">
    <location>
        <begin position="570"/>
        <end position="573"/>
    </location>
    <ligand>
        <name>GTP</name>
        <dbReference type="ChEBI" id="CHEBI:37565"/>
        <label>2</label>
    </ligand>
</feature>
<keyword evidence="6 12" id="KW-0547">Nucleotide-binding</keyword>
<evidence type="ECO:0000256" key="13">
    <source>
        <dbReference type="HAMAP-Rule" id="MF_00238"/>
    </source>
</evidence>
<comment type="catalytic activity">
    <reaction evidence="11 13">
        <text>CMP + ATP = CDP + ADP</text>
        <dbReference type="Rhea" id="RHEA:11600"/>
        <dbReference type="ChEBI" id="CHEBI:30616"/>
        <dbReference type="ChEBI" id="CHEBI:58069"/>
        <dbReference type="ChEBI" id="CHEBI:60377"/>
        <dbReference type="ChEBI" id="CHEBI:456216"/>
        <dbReference type="EC" id="2.7.4.25"/>
    </reaction>
</comment>
<dbReference type="FunFam" id="3.40.50.300:FF:000057">
    <property type="entry name" value="GTPase Der"/>
    <property type="match status" value="1"/>
</dbReference>
<dbReference type="eggNOG" id="COG0283">
    <property type="taxonomic scope" value="Bacteria"/>
</dbReference>
<evidence type="ECO:0000256" key="7">
    <source>
        <dbReference type="ARBA" id="ARBA00022777"/>
    </source>
</evidence>
<dbReference type="HAMAP" id="MF_00238">
    <property type="entry name" value="Cytidyl_kinase_type1"/>
    <property type="match status" value="1"/>
</dbReference>
<comment type="similarity">
    <text evidence="2 13">Belongs to the cytidylate kinase family. Type 1 subfamily.</text>
</comment>
<dbReference type="InterPro" id="IPR006073">
    <property type="entry name" value="GTP-bd"/>
</dbReference>
<dbReference type="InterPro" id="IPR032859">
    <property type="entry name" value="KH_dom-like"/>
</dbReference>
<dbReference type="SUPFAM" id="SSF52540">
    <property type="entry name" value="P-loop containing nucleoside triphosphate hydrolases"/>
    <property type="match status" value="3"/>
</dbReference>
<comment type="subunit">
    <text evidence="12">Associates with the 50S ribosomal subunit.</text>
</comment>
<dbReference type="InterPro" id="IPR016484">
    <property type="entry name" value="GTPase_Der"/>
</dbReference>
<feature type="domain" description="EngA-type G" evidence="15">
    <location>
        <begin position="277"/>
        <end position="440"/>
    </location>
</feature>
<dbReference type="InterPro" id="IPR003593">
    <property type="entry name" value="AAA+_ATPase"/>
</dbReference>
<dbReference type="SMART" id="SM00382">
    <property type="entry name" value="AAA"/>
    <property type="match status" value="2"/>
</dbReference>
<dbReference type="GO" id="GO:0005737">
    <property type="term" value="C:cytoplasm"/>
    <property type="evidence" value="ECO:0007669"/>
    <property type="project" value="UniProtKB-SubCell"/>
</dbReference>
<evidence type="ECO:0000259" key="15">
    <source>
        <dbReference type="PROSITE" id="PS51712"/>
    </source>
</evidence>
<protein>
    <recommendedName>
        <fullName evidence="12 13">Multifunctional fusion protein</fullName>
    </recommendedName>
    <domain>
        <recommendedName>
            <fullName evidence="13">Cytidylate kinase</fullName>
            <shortName evidence="13">CK</shortName>
            <ecNumber evidence="13">2.7.4.25</ecNumber>
        </recommendedName>
        <alternativeName>
            <fullName evidence="13">Cytidine monophosphate kinase</fullName>
            <shortName evidence="13">CMP kinase</shortName>
        </alternativeName>
    </domain>
    <domain>
        <recommendedName>
            <fullName evidence="12">GTPase Der</fullName>
        </recommendedName>
        <alternativeName>
            <fullName evidence="12">GTP-binding protein EngA</fullName>
        </alternativeName>
    </domain>
</protein>
<dbReference type="Pfam" id="PF14714">
    <property type="entry name" value="KH_dom-like"/>
    <property type="match status" value="1"/>
</dbReference>
<evidence type="ECO:0000256" key="3">
    <source>
        <dbReference type="ARBA" id="ARBA00022517"/>
    </source>
</evidence>
<dbReference type="GO" id="GO:0036431">
    <property type="term" value="F:dCMP kinase activity"/>
    <property type="evidence" value="ECO:0007669"/>
    <property type="project" value="InterPro"/>
</dbReference>
<evidence type="ECO:0000313" key="17">
    <source>
        <dbReference type="Proteomes" id="UP000028995"/>
    </source>
</evidence>
<dbReference type="InterPro" id="IPR011994">
    <property type="entry name" value="Cytidylate_kinase_dom"/>
</dbReference>
<evidence type="ECO:0000313" key="16">
    <source>
        <dbReference type="EMBL" id="KFI57169.1"/>
    </source>
</evidence>
<evidence type="ECO:0000256" key="12">
    <source>
        <dbReference type="HAMAP-Rule" id="MF_00195"/>
    </source>
</evidence>
<accession>A0A087AEG9</accession>
<dbReference type="GO" id="GO:0006220">
    <property type="term" value="P:pyrimidine nucleotide metabolic process"/>
    <property type="evidence" value="ECO:0007669"/>
    <property type="project" value="UniProtKB-UniRule"/>
</dbReference>
<dbReference type="PROSITE" id="PS51712">
    <property type="entry name" value="G_ENGA"/>
    <property type="match status" value="2"/>
</dbReference>
<dbReference type="GO" id="GO:0042254">
    <property type="term" value="P:ribosome biogenesis"/>
    <property type="evidence" value="ECO:0007669"/>
    <property type="project" value="UniProtKB-KW"/>
</dbReference>
<organism evidence="16 17">
    <name type="scientific">Bifidobacterium choerinum</name>
    <dbReference type="NCBI Taxonomy" id="35760"/>
    <lineage>
        <taxon>Bacteria</taxon>
        <taxon>Bacillati</taxon>
        <taxon>Actinomycetota</taxon>
        <taxon>Actinomycetes</taxon>
        <taxon>Bifidobacteriales</taxon>
        <taxon>Bifidobacteriaceae</taxon>
        <taxon>Bifidobacterium</taxon>
    </lineage>
</organism>
<dbReference type="Gene3D" id="3.30.300.20">
    <property type="match status" value="1"/>
</dbReference>
<feature type="binding site" evidence="13">
    <location>
        <begin position="8"/>
        <end position="16"/>
    </location>
    <ligand>
        <name>ATP</name>
        <dbReference type="ChEBI" id="CHEBI:30616"/>
    </ligand>
</feature>
<dbReference type="RefSeq" id="WP_024540405.1">
    <property type="nucleotide sequence ID" value="NZ_JGYU01000006.1"/>
</dbReference>
<comment type="function">
    <text evidence="12">GTPase that plays an essential role in the late steps of ribosome biogenesis.</text>
</comment>
<comment type="subcellular location">
    <subcellularLocation>
        <location evidence="13">Cytoplasm</location>
    </subcellularLocation>
</comment>
<dbReference type="InterPro" id="IPR005225">
    <property type="entry name" value="Small_GTP-bd"/>
</dbReference>
<keyword evidence="13" id="KW-0963">Cytoplasm</keyword>
<name>A0A087AEG9_9BIFI</name>
<dbReference type="NCBIfam" id="TIGR03594">
    <property type="entry name" value="GTPase_EngA"/>
    <property type="match status" value="1"/>
</dbReference>
<proteinExistence type="inferred from homology"/>
<dbReference type="InterPro" id="IPR031166">
    <property type="entry name" value="G_ENGA"/>
</dbReference>
<keyword evidence="5" id="KW-0677">Repeat</keyword>
<dbReference type="AlphaFoldDB" id="A0A087AEG9"/>
<feature type="binding site" evidence="12">
    <location>
        <begin position="392"/>
        <end position="395"/>
    </location>
    <ligand>
        <name>GTP</name>
        <dbReference type="ChEBI" id="CHEBI:37565"/>
        <label>1</label>
    </ligand>
</feature>
<keyword evidence="9 12" id="KW-0342">GTP-binding</keyword>
<dbReference type="OrthoDB" id="9805918at2"/>
<dbReference type="Pfam" id="PF01926">
    <property type="entry name" value="MMR_HSR1"/>
    <property type="match status" value="2"/>
</dbReference>
<keyword evidence="3 12" id="KW-0690">Ribosome biogenesis</keyword>
<dbReference type="Pfam" id="PF02224">
    <property type="entry name" value="Cytidylate_kin"/>
    <property type="match status" value="1"/>
</dbReference>
<feature type="binding site" evidence="12">
    <location>
        <begin position="330"/>
        <end position="334"/>
    </location>
    <ligand>
        <name>GTP</name>
        <dbReference type="ChEBI" id="CHEBI:37565"/>
        <label>1</label>
    </ligand>
</feature>
<dbReference type="GO" id="GO:0036430">
    <property type="term" value="F:CMP kinase activity"/>
    <property type="evidence" value="ECO:0007669"/>
    <property type="project" value="RHEA"/>
</dbReference>
<keyword evidence="4 13" id="KW-0808">Transferase</keyword>
<dbReference type="PANTHER" id="PTHR43834">
    <property type="entry name" value="GTPASE DER"/>
    <property type="match status" value="1"/>
</dbReference>
<dbReference type="InterPro" id="IPR027417">
    <property type="entry name" value="P-loop_NTPase"/>
</dbReference>
<dbReference type="InterPro" id="IPR015946">
    <property type="entry name" value="KH_dom-like_a/b"/>
</dbReference>
<reference evidence="16 17" key="1">
    <citation type="submission" date="2014-03" db="EMBL/GenBank/DDBJ databases">
        <title>Genomics of Bifidobacteria.</title>
        <authorList>
            <person name="Ventura M."/>
            <person name="Milani C."/>
            <person name="Lugli G.A."/>
        </authorList>
    </citation>
    <scope>NUCLEOTIDE SEQUENCE [LARGE SCALE GENOMIC DNA]</scope>
    <source>
        <strain evidence="16 17">LMG 10510</strain>
    </source>
</reference>
<feature type="domain" description="EngA-type G" evidence="15">
    <location>
        <begin position="452"/>
        <end position="625"/>
    </location>
</feature>
<comment type="catalytic activity">
    <reaction evidence="10 13">
        <text>dCMP + ATP = dCDP + ADP</text>
        <dbReference type="Rhea" id="RHEA:25094"/>
        <dbReference type="ChEBI" id="CHEBI:30616"/>
        <dbReference type="ChEBI" id="CHEBI:57566"/>
        <dbReference type="ChEBI" id="CHEBI:58593"/>
        <dbReference type="ChEBI" id="CHEBI:456216"/>
        <dbReference type="EC" id="2.7.4.25"/>
    </reaction>
</comment>
<dbReference type="HAMAP" id="MF_00195">
    <property type="entry name" value="GTPase_Der"/>
    <property type="match status" value="1"/>
</dbReference>
<evidence type="ECO:0000256" key="2">
    <source>
        <dbReference type="ARBA" id="ARBA00009427"/>
    </source>
</evidence>
<feature type="binding site" evidence="12">
    <location>
        <begin position="283"/>
        <end position="290"/>
    </location>
    <ligand>
        <name>GTP</name>
        <dbReference type="ChEBI" id="CHEBI:37565"/>
        <label>1</label>
    </ligand>
</feature>
<dbReference type="EC" id="2.7.4.25" evidence="13"/>
<comment type="similarity">
    <text evidence="1 12 14">Belongs to the TRAFAC class TrmE-Era-EngA-EngB-Septin-like GTPase superfamily. EngA (Der) GTPase family.</text>
</comment>
<evidence type="ECO:0000256" key="10">
    <source>
        <dbReference type="ARBA" id="ARBA00047615"/>
    </source>
</evidence>
<dbReference type="PRINTS" id="PR00326">
    <property type="entry name" value="GTP1OBG"/>
</dbReference>
<evidence type="ECO:0000256" key="8">
    <source>
        <dbReference type="ARBA" id="ARBA00022840"/>
    </source>
</evidence>
<evidence type="ECO:0000256" key="5">
    <source>
        <dbReference type="ARBA" id="ARBA00022737"/>
    </source>
</evidence>
<dbReference type="PANTHER" id="PTHR43834:SF6">
    <property type="entry name" value="GTPASE DER"/>
    <property type="match status" value="1"/>
</dbReference>
<dbReference type="Gene3D" id="3.40.50.300">
    <property type="entry name" value="P-loop containing nucleotide triphosphate hydrolases"/>
    <property type="match status" value="3"/>
</dbReference>
<dbReference type="GO" id="GO:0005524">
    <property type="term" value="F:ATP binding"/>
    <property type="evidence" value="ECO:0007669"/>
    <property type="project" value="UniProtKB-UniRule"/>
</dbReference>
<dbReference type="EMBL" id="JGYU01000006">
    <property type="protein sequence ID" value="KFI57169.1"/>
    <property type="molecule type" value="Genomic_DNA"/>
</dbReference>
<evidence type="ECO:0000256" key="14">
    <source>
        <dbReference type="PROSITE-ProRule" id="PRU01049"/>
    </source>
</evidence>
<dbReference type="eggNOG" id="COG1160">
    <property type="taxonomic scope" value="Bacteria"/>
</dbReference>
<dbReference type="SMART" id="SM00173">
    <property type="entry name" value="RAS"/>
    <property type="match status" value="1"/>
</dbReference>
<keyword evidence="7 13" id="KW-0418">Kinase</keyword>
<dbReference type="GO" id="GO:0043022">
    <property type="term" value="F:ribosome binding"/>
    <property type="evidence" value="ECO:0007669"/>
    <property type="project" value="TreeGrafter"/>
</dbReference>